<protein>
    <submittedName>
        <fullName evidence="1">Uncharacterized protein</fullName>
    </submittedName>
</protein>
<dbReference type="InterPro" id="IPR011989">
    <property type="entry name" value="ARM-like"/>
</dbReference>
<dbReference type="Proteomes" id="UP001195914">
    <property type="component" value="Unassembled WGS sequence"/>
</dbReference>
<dbReference type="SUPFAM" id="SSF48371">
    <property type="entry name" value="ARM repeat"/>
    <property type="match status" value="1"/>
</dbReference>
<dbReference type="AlphaFoldDB" id="A0AAD9GKY0"/>
<dbReference type="InterPro" id="IPR016024">
    <property type="entry name" value="ARM-type_fold"/>
</dbReference>
<dbReference type="Gene3D" id="1.25.10.10">
    <property type="entry name" value="Leucine-rich Repeat Variant"/>
    <property type="match status" value="1"/>
</dbReference>
<evidence type="ECO:0000313" key="1">
    <source>
        <dbReference type="EMBL" id="KAK1940350.1"/>
    </source>
</evidence>
<reference evidence="1" key="1">
    <citation type="journal article" date="2014" name="Nucleic Acids Res.">
        <title>The evolutionary dynamics of variant antigen genes in Babesia reveal a history of genomic innovation underlying host-parasite interaction.</title>
        <authorList>
            <person name="Jackson A.P."/>
            <person name="Otto T.D."/>
            <person name="Darby A."/>
            <person name="Ramaprasad A."/>
            <person name="Xia D."/>
            <person name="Echaide I.E."/>
            <person name="Farber M."/>
            <person name="Gahlot S."/>
            <person name="Gamble J."/>
            <person name="Gupta D."/>
            <person name="Gupta Y."/>
            <person name="Jackson L."/>
            <person name="Malandrin L."/>
            <person name="Malas T.B."/>
            <person name="Moussa E."/>
            <person name="Nair M."/>
            <person name="Reid A.J."/>
            <person name="Sanders M."/>
            <person name="Sharma J."/>
            <person name="Tracey A."/>
            <person name="Quail M.A."/>
            <person name="Weir W."/>
            <person name="Wastling J.M."/>
            <person name="Hall N."/>
            <person name="Willadsen P."/>
            <person name="Lingelbach K."/>
            <person name="Shiels B."/>
            <person name="Tait A."/>
            <person name="Berriman M."/>
            <person name="Allred D.R."/>
            <person name="Pain A."/>
        </authorList>
    </citation>
    <scope>NUCLEOTIDE SEQUENCE</scope>
    <source>
        <strain evidence="1">1802A</strain>
    </source>
</reference>
<keyword evidence="2" id="KW-1185">Reference proteome</keyword>
<evidence type="ECO:0000313" key="2">
    <source>
        <dbReference type="Proteomes" id="UP001195914"/>
    </source>
</evidence>
<proteinExistence type="predicted"/>
<name>A0AAD9GKY0_BABDI</name>
<gene>
    <name evidence="1" type="ORF">X943_003056</name>
</gene>
<sequence>MGNACCFGRFTEYRRKLEAIESRVIDNIAAYGPISDALGLDDAPCDIERFDLAFENGDIEEFVSLCESTQPIDKLENKLHPWAANPTTIGALAATQLAIFASKDHLPAHKDTIRNAGGIPILVDMLMSGVCFIYLSVEYLCRRRTATMPLLWHSPSFQPGVDSENCIEMFKAGALPDMIKGMRSEIDGMRAACAQTCRNIYQLVCADLEYRREFVKLGGLVNLVELIHPLRPSDEADEELCLTQIEAIYHLEDFIMDGVEELREFVSIVKVSGVLPKLKLLEKSGNKELSMAAKSVSVRLAD</sequence>
<dbReference type="EMBL" id="JAHBMH010000003">
    <property type="protein sequence ID" value="KAK1940350.1"/>
    <property type="molecule type" value="Genomic_DNA"/>
</dbReference>
<reference evidence="1" key="2">
    <citation type="submission" date="2021-05" db="EMBL/GenBank/DDBJ databases">
        <authorList>
            <person name="Pain A."/>
        </authorList>
    </citation>
    <scope>NUCLEOTIDE SEQUENCE</scope>
    <source>
        <strain evidence="1">1802A</strain>
    </source>
</reference>
<organism evidence="1 2">
    <name type="scientific">Babesia divergens</name>
    <dbReference type="NCBI Taxonomy" id="32595"/>
    <lineage>
        <taxon>Eukaryota</taxon>
        <taxon>Sar</taxon>
        <taxon>Alveolata</taxon>
        <taxon>Apicomplexa</taxon>
        <taxon>Aconoidasida</taxon>
        <taxon>Piroplasmida</taxon>
        <taxon>Babesiidae</taxon>
        <taxon>Babesia</taxon>
    </lineage>
</organism>
<comment type="caution">
    <text evidence="1">The sequence shown here is derived from an EMBL/GenBank/DDBJ whole genome shotgun (WGS) entry which is preliminary data.</text>
</comment>
<accession>A0AAD9GKY0</accession>